<dbReference type="EMBL" id="JACGWK010000011">
    <property type="protein sequence ID" value="KAL0327827.1"/>
    <property type="molecule type" value="Genomic_DNA"/>
</dbReference>
<feature type="region of interest" description="Disordered" evidence="1">
    <location>
        <begin position="34"/>
        <end position="55"/>
    </location>
</feature>
<organism evidence="2">
    <name type="scientific">Sesamum angustifolium</name>
    <dbReference type="NCBI Taxonomy" id="2727405"/>
    <lineage>
        <taxon>Eukaryota</taxon>
        <taxon>Viridiplantae</taxon>
        <taxon>Streptophyta</taxon>
        <taxon>Embryophyta</taxon>
        <taxon>Tracheophyta</taxon>
        <taxon>Spermatophyta</taxon>
        <taxon>Magnoliopsida</taxon>
        <taxon>eudicotyledons</taxon>
        <taxon>Gunneridae</taxon>
        <taxon>Pentapetalae</taxon>
        <taxon>asterids</taxon>
        <taxon>lamiids</taxon>
        <taxon>Lamiales</taxon>
        <taxon>Pedaliaceae</taxon>
        <taxon>Sesamum</taxon>
    </lineage>
</organism>
<proteinExistence type="predicted"/>
<reference evidence="2" key="2">
    <citation type="journal article" date="2024" name="Plant">
        <title>Genomic evolution and insights into agronomic trait innovations of Sesamum species.</title>
        <authorList>
            <person name="Miao H."/>
            <person name="Wang L."/>
            <person name="Qu L."/>
            <person name="Liu H."/>
            <person name="Sun Y."/>
            <person name="Le M."/>
            <person name="Wang Q."/>
            <person name="Wei S."/>
            <person name="Zheng Y."/>
            <person name="Lin W."/>
            <person name="Duan Y."/>
            <person name="Cao H."/>
            <person name="Xiong S."/>
            <person name="Wang X."/>
            <person name="Wei L."/>
            <person name="Li C."/>
            <person name="Ma Q."/>
            <person name="Ju M."/>
            <person name="Zhao R."/>
            <person name="Li G."/>
            <person name="Mu C."/>
            <person name="Tian Q."/>
            <person name="Mei H."/>
            <person name="Zhang T."/>
            <person name="Gao T."/>
            <person name="Zhang H."/>
        </authorList>
    </citation>
    <scope>NUCLEOTIDE SEQUENCE</scope>
    <source>
        <strain evidence="2">G01</strain>
    </source>
</reference>
<gene>
    <name evidence="2" type="ORF">Sangu_1860700</name>
</gene>
<protein>
    <submittedName>
        <fullName evidence="2">Uncharacterized protein</fullName>
    </submittedName>
</protein>
<accession>A0AAW2M8K7</accession>
<sequence length="55" mass="6074">MKTWLISAVRFAVRLFKSEVGPPRRISVFSEVSEEKETDFARDGASQDLGGDGEA</sequence>
<reference evidence="2" key="1">
    <citation type="submission" date="2020-06" db="EMBL/GenBank/DDBJ databases">
        <authorList>
            <person name="Li T."/>
            <person name="Hu X."/>
            <person name="Zhang T."/>
            <person name="Song X."/>
            <person name="Zhang H."/>
            <person name="Dai N."/>
            <person name="Sheng W."/>
            <person name="Hou X."/>
            <person name="Wei L."/>
        </authorList>
    </citation>
    <scope>NUCLEOTIDE SEQUENCE</scope>
    <source>
        <strain evidence="2">G01</strain>
        <tissue evidence="2">Leaf</tissue>
    </source>
</reference>
<evidence type="ECO:0000256" key="1">
    <source>
        <dbReference type="SAM" id="MobiDB-lite"/>
    </source>
</evidence>
<comment type="caution">
    <text evidence="2">The sequence shown here is derived from an EMBL/GenBank/DDBJ whole genome shotgun (WGS) entry which is preliminary data.</text>
</comment>
<name>A0AAW2M8K7_9LAMI</name>
<dbReference type="AlphaFoldDB" id="A0AAW2M8K7"/>
<evidence type="ECO:0000313" key="2">
    <source>
        <dbReference type="EMBL" id="KAL0327827.1"/>
    </source>
</evidence>